<dbReference type="AlphaFoldDB" id="A0A9W7DYK6"/>
<reference evidence="2" key="1">
    <citation type="submission" date="2022-07" db="EMBL/GenBank/DDBJ databases">
        <title>Genome analysis of Parmales, a sister group of diatoms, reveals the evolutionary specialization of diatoms from phago-mixotrophs to photoautotrophs.</title>
        <authorList>
            <person name="Ban H."/>
            <person name="Sato S."/>
            <person name="Yoshikawa S."/>
            <person name="Kazumasa Y."/>
            <person name="Nakamura Y."/>
            <person name="Ichinomiya M."/>
            <person name="Saitoh K."/>
            <person name="Sato N."/>
            <person name="Blanc-Mathieu R."/>
            <person name="Endo H."/>
            <person name="Kuwata A."/>
            <person name="Ogata H."/>
        </authorList>
    </citation>
    <scope>NUCLEOTIDE SEQUENCE</scope>
</reference>
<gene>
    <name evidence="2" type="ORF">TrRE_jg12093</name>
</gene>
<keyword evidence="3" id="KW-1185">Reference proteome</keyword>
<evidence type="ECO:0000313" key="2">
    <source>
        <dbReference type="EMBL" id="GMH61324.1"/>
    </source>
</evidence>
<protein>
    <submittedName>
        <fullName evidence="2">Uncharacterized protein</fullName>
    </submittedName>
</protein>
<feature type="non-terminal residue" evidence="2">
    <location>
        <position position="92"/>
    </location>
</feature>
<name>A0A9W7DYK6_9STRA</name>
<proteinExistence type="predicted"/>
<dbReference type="EMBL" id="BRXZ01002404">
    <property type="protein sequence ID" value="GMH61324.1"/>
    <property type="molecule type" value="Genomic_DNA"/>
</dbReference>
<evidence type="ECO:0000313" key="3">
    <source>
        <dbReference type="Proteomes" id="UP001165082"/>
    </source>
</evidence>
<feature type="region of interest" description="Disordered" evidence="1">
    <location>
        <begin position="1"/>
        <end position="35"/>
    </location>
</feature>
<comment type="caution">
    <text evidence="2">The sequence shown here is derived from an EMBL/GenBank/DDBJ whole genome shotgun (WGS) entry which is preliminary data.</text>
</comment>
<evidence type="ECO:0000256" key="1">
    <source>
        <dbReference type="SAM" id="MobiDB-lite"/>
    </source>
</evidence>
<accession>A0A9W7DYK6</accession>
<sequence length="92" mass="9882">MNSGLESIPSNESKAPSSTSSTLPPKSVAPQKSTIEKGKLHDLDYLDEILETLTKGLEDSRVGVVECVVSFRSMDALDNLTDTSSRVDLDLA</sequence>
<organism evidence="2 3">
    <name type="scientific">Triparma retinervis</name>
    <dbReference type="NCBI Taxonomy" id="2557542"/>
    <lineage>
        <taxon>Eukaryota</taxon>
        <taxon>Sar</taxon>
        <taxon>Stramenopiles</taxon>
        <taxon>Ochrophyta</taxon>
        <taxon>Bolidophyceae</taxon>
        <taxon>Parmales</taxon>
        <taxon>Triparmaceae</taxon>
        <taxon>Triparma</taxon>
    </lineage>
</organism>
<feature type="compositionally biased region" description="Low complexity" evidence="1">
    <location>
        <begin position="9"/>
        <end position="26"/>
    </location>
</feature>
<dbReference type="Proteomes" id="UP001165082">
    <property type="component" value="Unassembled WGS sequence"/>
</dbReference>